<dbReference type="PROSITE" id="PS50931">
    <property type="entry name" value="HTH_LYSR"/>
    <property type="match status" value="1"/>
</dbReference>
<dbReference type="InterPro" id="IPR036390">
    <property type="entry name" value="WH_DNA-bd_sf"/>
</dbReference>
<keyword evidence="2" id="KW-0805">Transcription regulation</keyword>
<evidence type="ECO:0000256" key="3">
    <source>
        <dbReference type="ARBA" id="ARBA00023125"/>
    </source>
</evidence>
<dbReference type="CDD" id="cd05466">
    <property type="entry name" value="PBP2_LTTR_substrate"/>
    <property type="match status" value="1"/>
</dbReference>
<dbReference type="PRINTS" id="PR00039">
    <property type="entry name" value="HTHLYSR"/>
</dbReference>
<feature type="domain" description="HTH lysR-type" evidence="5">
    <location>
        <begin position="38"/>
        <end position="95"/>
    </location>
</feature>
<organism evidence="6 7">
    <name type="scientific">Achromobacter kerstersii</name>
    <dbReference type="NCBI Taxonomy" id="1353890"/>
    <lineage>
        <taxon>Bacteria</taxon>
        <taxon>Pseudomonadati</taxon>
        <taxon>Pseudomonadota</taxon>
        <taxon>Betaproteobacteria</taxon>
        <taxon>Burkholderiales</taxon>
        <taxon>Alcaligenaceae</taxon>
        <taxon>Achromobacter</taxon>
    </lineage>
</organism>
<dbReference type="InterPro" id="IPR000847">
    <property type="entry name" value="LysR_HTH_N"/>
</dbReference>
<gene>
    <name evidence="6" type="primary">hdfR_1</name>
    <name evidence="6" type="ORF">LMG3441_00248</name>
</gene>
<evidence type="ECO:0000256" key="2">
    <source>
        <dbReference type="ARBA" id="ARBA00023015"/>
    </source>
</evidence>
<dbReference type="EMBL" id="CADIJQ010000001">
    <property type="protein sequence ID" value="CAB3655014.1"/>
    <property type="molecule type" value="Genomic_DNA"/>
</dbReference>
<proteinExistence type="inferred from homology"/>
<dbReference type="RefSeq" id="WP_175168499.1">
    <property type="nucleotide sequence ID" value="NZ_CADIJQ010000001.1"/>
</dbReference>
<evidence type="ECO:0000313" key="7">
    <source>
        <dbReference type="Proteomes" id="UP000494269"/>
    </source>
</evidence>
<evidence type="ECO:0000259" key="5">
    <source>
        <dbReference type="PROSITE" id="PS50931"/>
    </source>
</evidence>
<dbReference type="GO" id="GO:0003700">
    <property type="term" value="F:DNA-binding transcription factor activity"/>
    <property type="evidence" value="ECO:0007669"/>
    <property type="project" value="InterPro"/>
</dbReference>
<evidence type="ECO:0000256" key="1">
    <source>
        <dbReference type="ARBA" id="ARBA00009437"/>
    </source>
</evidence>
<dbReference type="GO" id="GO:0000976">
    <property type="term" value="F:transcription cis-regulatory region binding"/>
    <property type="evidence" value="ECO:0007669"/>
    <property type="project" value="TreeGrafter"/>
</dbReference>
<dbReference type="AlphaFoldDB" id="A0A6S6Z128"/>
<keyword evidence="3" id="KW-0238">DNA-binding</keyword>
<dbReference type="PANTHER" id="PTHR30126:SF77">
    <property type="entry name" value="TRANSCRIPTIONAL REGULATORY PROTEIN"/>
    <property type="match status" value="1"/>
</dbReference>
<dbReference type="SUPFAM" id="SSF53850">
    <property type="entry name" value="Periplasmic binding protein-like II"/>
    <property type="match status" value="1"/>
</dbReference>
<dbReference type="InterPro" id="IPR005119">
    <property type="entry name" value="LysR_subst-bd"/>
</dbReference>
<dbReference type="PANTHER" id="PTHR30126">
    <property type="entry name" value="HTH-TYPE TRANSCRIPTIONAL REGULATOR"/>
    <property type="match status" value="1"/>
</dbReference>
<dbReference type="Pfam" id="PF00126">
    <property type="entry name" value="HTH_1"/>
    <property type="match status" value="1"/>
</dbReference>
<keyword evidence="7" id="KW-1185">Reference proteome</keyword>
<keyword evidence="4" id="KW-0804">Transcription</keyword>
<evidence type="ECO:0000256" key="4">
    <source>
        <dbReference type="ARBA" id="ARBA00023163"/>
    </source>
</evidence>
<accession>A0A6S6Z128</accession>
<sequence length="343" mass="37429">MDTIGFQGVASNRHTPSFQIGMGFQVITEPRPSVAMNPTFKQLEAFYHSAKLGSLSAAATTLHATQSAISKRVSDLETELGKRLLHRGATGIVLTPDGERIFPMAEEALRLRLRMAEAAGGTAPLEGRVRIGVTELTALSWLGLLISTVVKESPGLTLEPSVAPGLQLIDQLRQHELDLAIVPGTYWGEEFQLTPVGVVENVWMASPALGVPQGPLKPADFALYPFLEQSHDSSKSLFYRPWLEEHGFRFNRVFASNSLAVLGELTIDGFGISQLCPAYFRPELDAGLLRIVHSVPMPPPMVYNAVFHQGTLDGRNEYIARRAAEVCDFSRRRNVPASGVAVT</sequence>
<dbReference type="SUPFAM" id="SSF46785">
    <property type="entry name" value="Winged helix' DNA-binding domain"/>
    <property type="match status" value="1"/>
</dbReference>
<evidence type="ECO:0000313" key="6">
    <source>
        <dbReference type="EMBL" id="CAB3655014.1"/>
    </source>
</evidence>
<dbReference type="InterPro" id="IPR036388">
    <property type="entry name" value="WH-like_DNA-bd_sf"/>
</dbReference>
<name>A0A6S6Z128_9BURK</name>
<comment type="similarity">
    <text evidence="1">Belongs to the LysR transcriptional regulatory family.</text>
</comment>
<reference evidence="6 7" key="1">
    <citation type="submission" date="2020-04" db="EMBL/GenBank/DDBJ databases">
        <authorList>
            <person name="De Canck E."/>
        </authorList>
    </citation>
    <scope>NUCLEOTIDE SEQUENCE [LARGE SCALE GENOMIC DNA]</scope>
    <source>
        <strain evidence="6 7">LMG 3441</strain>
    </source>
</reference>
<dbReference type="Gene3D" id="1.10.10.10">
    <property type="entry name" value="Winged helix-like DNA-binding domain superfamily/Winged helix DNA-binding domain"/>
    <property type="match status" value="1"/>
</dbReference>
<dbReference type="Proteomes" id="UP000494269">
    <property type="component" value="Unassembled WGS sequence"/>
</dbReference>
<dbReference type="Gene3D" id="3.40.190.10">
    <property type="entry name" value="Periplasmic binding protein-like II"/>
    <property type="match status" value="2"/>
</dbReference>
<dbReference type="Pfam" id="PF03466">
    <property type="entry name" value="LysR_substrate"/>
    <property type="match status" value="1"/>
</dbReference>
<protein>
    <submittedName>
        <fullName evidence="6">HTH-type transcriptional regulator HdfR</fullName>
    </submittedName>
</protein>